<proteinExistence type="predicted"/>
<sequence>MEVFSILLLVSFVLYLFWKTTRSKQLPPGPRPLPLIGNFFQVDMGNPLKDLDKLAQTYGPVFSLQLGGFLVVIVHGFPLVKEVLVTKGTEFAGRPPDPVNDVMSKKKGIFSVSYGQVWKEQRRFSLMVLRNFGLGKKAVEERILDEAAYLIQTFEENMKEPFDPFRFIDNSVTNIVSILLLGKRFGYDDNYLRNILDLVHQNMILGGGFWAQLYNAVPLVRWLPLPHRTIFKNLDKITAFLSKELEEHRATRVPGEHRDYIDAYLEEMEKPENKGSSFEEEGLIIILADLFIAGLETTSSTLLWGLLYMMMFPEVQEKCQEELHAVFGNNPCIEYKDRDKLPYINAVIHETQRFANVVPLGVPHAPIKDVQLLGYTIPKETTVITNLTSVHHDESQWKYPHEFNPSNFLNEKGEFVQPEAFLAFSAGPRVCLGMNLARMELFLFFTSILRNFQVVWPDESKAPDLTPQFGITLAPGPFKVALKCRRET</sequence>
<dbReference type="Proteomes" id="UP000827872">
    <property type="component" value="Linkage Group LG14"/>
</dbReference>
<organism evidence="1 2">
    <name type="scientific">Sphaerodactylus townsendi</name>
    <dbReference type="NCBI Taxonomy" id="933632"/>
    <lineage>
        <taxon>Eukaryota</taxon>
        <taxon>Metazoa</taxon>
        <taxon>Chordata</taxon>
        <taxon>Craniata</taxon>
        <taxon>Vertebrata</taxon>
        <taxon>Euteleostomi</taxon>
        <taxon>Lepidosauria</taxon>
        <taxon>Squamata</taxon>
        <taxon>Bifurcata</taxon>
        <taxon>Gekkota</taxon>
        <taxon>Sphaerodactylidae</taxon>
        <taxon>Sphaerodactylus</taxon>
    </lineage>
</organism>
<gene>
    <name evidence="1" type="ORF">K3G42_004725</name>
</gene>
<keyword evidence="2" id="KW-1185">Reference proteome</keyword>
<evidence type="ECO:0000313" key="1">
    <source>
        <dbReference type="EMBL" id="KAH7989227.1"/>
    </source>
</evidence>
<reference evidence="1" key="1">
    <citation type="submission" date="2021-08" db="EMBL/GenBank/DDBJ databases">
        <title>The first chromosome-level gecko genome reveals the dynamic sex chromosomes of Neotropical dwarf geckos (Sphaerodactylidae: Sphaerodactylus).</title>
        <authorList>
            <person name="Pinto B.J."/>
            <person name="Keating S.E."/>
            <person name="Gamble T."/>
        </authorList>
    </citation>
    <scope>NUCLEOTIDE SEQUENCE</scope>
    <source>
        <strain evidence="1">TG3544</strain>
    </source>
</reference>
<evidence type="ECO:0000313" key="2">
    <source>
        <dbReference type="Proteomes" id="UP000827872"/>
    </source>
</evidence>
<accession>A0ACB8EAY5</accession>
<dbReference type="EMBL" id="CM037627">
    <property type="protein sequence ID" value="KAH7989227.1"/>
    <property type="molecule type" value="Genomic_DNA"/>
</dbReference>
<comment type="caution">
    <text evidence="1">The sequence shown here is derived from an EMBL/GenBank/DDBJ whole genome shotgun (WGS) entry which is preliminary data.</text>
</comment>
<protein>
    <submittedName>
        <fullName evidence="1">Uncharacterized protein</fullName>
    </submittedName>
</protein>
<name>A0ACB8EAY5_9SAUR</name>